<dbReference type="PANTHER" id="PTHR24198:SF165">
    <property type="entry name" value="ANKYRIN REPEAT-CONTAINING PROTEIN-RELATED"/>
    <property type="match status" value="1"/>
</dbReference>
<gene>
    <name evidence="4" type="ORF">Q9L58_001961</name>
</gene>
<keyword evidence="5" id="KW-1185">Reference proteome</keyword>
<dbReference type="PROSITE" id="PS50297">
    <property type="entry name" value="ANK_REP_REGION"/>
    <property type="match status" value="1"/>
</dbReference>
<dbReference type="SUPFAM" id="SSF48403">
    <property type="entry name" value="Ankyrin repeat"/>
    <property type="match status" value="1"/>
</dbReference>
<reference evidence="4 5" key="1">
    <citation type="submission" date="2024-02" db="EMBL/GenBank/DDBJ databases">
        <title>Discinaceae phylogenomics.</title>
        <authorList>
            <person name="Dirks A.C."/>
            <person name="James T.Y."/>
        </authorList>
    </citation>
    <scope>NUCLEOTIDE SEQUENCE [LARGE SCALE GENOMIC DNA]</scope>
    <source>
        <strain evidence="4 5">ACD0624</strain>
    </source>
</reference>
<evidence type="ECO:0000313" key="5">
    <source>
        <dbReference type="Proteomes" id="UP001447188"/>
    </source>
</evidence>
<dbReference type="Pfam" id="PF12796">
    <property type="entry name" value="Ank_2"/>
    <property type="match status" value="1"/>
</dbReference>
<accession>A0ABR3GT05</accession>
<evidence type="ECO:0008006" key="6">
    <source>
        <dbReference type="Google" id="ProtNLM"/>
    </source>
</evidence>
<dbReference type="EMBL" id="JBBBZM010000015">
    <property type="protein sequence ID" value="KAL0639079.1"/>
    <property type="molecule type" value="Genomic_DNA"/>
</dbReference>
<dbReference type="InterPro" id="IPR036770">
    <property type="entry name" value="Ankyrin_rpt-contain_sf"/>
</dbReference>
<sequence>MSLSTLSQELILIVGDNLPVASLSCLLRTCHSLHQLFGPALAARITTEQLASIVLQRGIRSNHLPTVNLALAHNAAWHTWDEGDQCYSALAEACHLNRLDIVDMLIKHYGPTILTDNQDPEGSYCHINPLETAIRCDNLPLTTLLLEGGAPATRTVSYLSDKSPLDFAAKYGSAEIAEVLIKHGADVVHAGRSLCYAVESGRWGVADVLLREGVSVWVRDLPWSNSCCLGEWSVEDIEAWVGGGQAQMKRCMDVAIARRERGLKEMDASASSRAA</sequence>
<name>A0ABR3GT05_9PEZI</name>
<organism evidence="4 5">
    <name type="scientific">Discina gigas</name>
    <dbReference type="NCBI Taxonomy" id="1032678"/>
    <lineage>
        <taxon>Eukaryota</taxon>
        <taxon>Fungi</taxon>
        <taxon>Dikarya</taxon>
        <taxon>Ascomycota</taxon>
        <taxon>Pezizomycotina</taxon>
        <taxon>Pezizomycetes</taxon>
        <taxon>Pezizales</taxon>
        <taxon>Discinaceae</taxon>
        <taxon>Discina</taxon>
    </lineage>
</organism>
<keyword evidence="2 3" id="KW-0040">ANK repeat</keyword>
<evidence type="ECO:0000256" key="1">
    <source>
        <dbReference type="ARBA" id="ARBA00022737"/>
    </source>
</evidence>
<evidence type="ECO:0000256" key="2">
    <source>
        <dbReference type="ARBA" id="ARBA00023043"/>
    </source>
</evidence>
<dbReference type="PROSITE" id="PS50088">
    <property type="entry name" value="ANK_REPEAT"/>
    <property type="match status" value="1"/>
</dbReference>
<keyword evidence="1" id="KW-0677">Repeat</keyword>
<evidence type="ECO:0000256" key="3">
    <source>
        <dbReference type="PROSITE-ProRule" id="PRU00023"/>
    </source>
</evidence>
<proteinExistence type="predicted"/>
<evidence type="ECO:0000313" key="4">
    <source>
        <dbReference type="EMBL" id="KAL0639079.1"/>
    </source>
</evidence>
<dbReference type="Proteomes" id="UP001447188">
    <property type="component" value="Unassembled WGS sequence"/>
</dbReference>
<dbReference type="Pfam" id="PF13606">
    <property type="entry name" value="Ank_3"/>
    <property type="match status" value="1"/>
</dbReference>
<protein>
    <recommendedName>
        <fullName evidence="6">Ankyrin</fullName>
    </recommendedName>
</protein>
<dbReference type="PANTHER" id="PTHR24198">
    <property type="entry name" value="ANKYRIN REPEAT AND PROTEIN KINASE DOMAIN-CONTAINING PROTEIN"/>
    <property type="match status" value="1"/>
</dbReference>
<feature type="repeat" description="ANK" evidence="3">
    <location>
        <begin position="160"/>
        <end position="192"/>
    </location>
</feature>
<dbReference type="SMART" id="SM00248">
    <property type="entry name" value="ANK"/>
    <property type="match status" value="3"/>
</dbReference>
<dbReference type="InterPro" id="IPR002110">
    <property type="entry name" value="Ankyrin_rpt"/>
</dbReference>
<comment type="caution">
    <text evidence="4">The sequence shown here is derived from an EMBL/GenBank/DDBJ whole genome shotgun (WGS) entry which is preliminary data.</text>
</comment>
<dbReference type="Gene3D" id="1.25.40.20">
    <property type="entry name" value="Ankyrin repeat-containing domain"/>
    <property type="match status" value="1"/>
</dbReference>